<gene>
    <name evidence="4" type="ORF">IF1G_10419</name>
</gene>
<dbReference type="GO" id="GO:0019905">
    <property type="term" value="F:syntaxin binding"/>
    <property type="evidence" value="ECO:0007669"/>
    <property type="project" value="InterPro"/>
</dbReference>
<dbReference type="PANTHER" id="PTHR16127:SF13">
    <property type="entry name" value="GH01188P"/>
    <property type="match status" value="1"/>
</dbReference>
<evidence type="ECO:0000256" key="2">
    <source>
        <dbReference type="SAM" id="Coils"/>
    </source>
</evidence>
<evidence type="ECO:0000256" key="3">
    <source>
        <dbReference type="SAM" id="MobiDB-lite"/>
    </source>
</evidence>
<comment type="similarity">
    <text evidence="1">Belongs to the taxilin family.</text>
</comment>
<evidence type="ECO:0000313" key="4">
    <source>
        <dbReference type="EMBL" id="TQV90898.1"/>
    </source>
</evidence>
<dbReference type="STRING" id="43265.A0A545VLP1"/>
<keyword evidence="2" id="KW-0175">Coiled coil</keyword>
<keyword evidence="5" id="KW-1185">Reference proteome</keyword>
<dbReference type="PANTHER" id="PTHR16127">
    <property type="entry name" value="TAXILIN"/>
    <property type="match status" value="1"/>
</dbReference>
<feature type="compositionally biased region" description="Acidic residues" evidence="3">
    <location>
        <begin position="391"/>
        <end position="421"/>
    </location>
</feature>
<feature type="coiled-coil region" evidence="2">
    <location>
        <begin position="138"/>
        <end position="168"/>
    </location>
</feature>
<feature type="coiled-coil region" evidence="2">
    <location>
        <begin position="41"/>
        <end position="68"/>
    </location>
</feature>
<dbReference type="Pfam" id="PF09728">
    <property type="entry name" value="Taxilin"/>
    <property type="match status" value="1"/>
</dbReference>
<feature type="region of interest" description="Disordered" evidence="3">
    <location>
        <begin position="1"/>
        <end position="38"/>
    </location>
</feature>
<dbReference type="InterPro" id="IPR026183">
    <property type="entry name" value="Taxilin_fam"/>
</dbReference>
<dbReference type="EMBL" id="SPUK01000022">
    <property type="protein sequence ID" value="TQV90898.1"/>
    <property type="molecule type" value="Genomic_DNA"/>
</dbReference>
<accession>A0A545VLP1</accession>
<evidence type="ECO:0000313" key="5">
    <source>
        <dbReference type="Proteomes" id="UP000315783"/>
    </source>
</evidence>
<reference evidence="4 5" key="1">
    <citation type="journal article" date="2019" name="Appl. Microbiol. Biotechnol.">
        <title>Genome sequence of Isaria javanica and comparative genome analysis insights into family S53 peptidase evolution in fungal entomopathogens.</title>
        <authorList>
            <person name="Lin R."/>
            <person name="Zhang X."/>
            <person name="Xin B."/>
            <person name="Zou M."/>
            <person name="Gao Y."/>
            <person name="Qin F."/>
            <person name="Hu Q."/>
            <person name="Xie B."/>
            <person name="Cheng X."/>
        </authorList>
    </citation>
    <scope>NUCLEOTIDE SEQUENCE [LARGE SCALE GENOMIC DNA]</scope>
    <source>
        <strain evidence="4 5">IJ1G</strain>
    </source>
</reference>
<name>A0A545VLP1_9HYPO</name>
<dbReference type="Proteomes" id="UP000315783">
    <property type="component" value="Unassembled WGS sequence"/>
</dbReference>
<feature type="region of interest" description="Disordered" evidence="3">
    <location>
        <begin position="366"/>
        <end position="438"/>
    </location>
</feature>
<proteinExistence type="inferred from homology"/>
<dbReference type="AlphaFoldDB" id="A0A545VLP1"/>
<sequence>MPATHAEPAISNGHDGDGHFPPPTGRKGKAKKGVDANEASRKLLAARISQLEQDAAGEKDQELEIEREVKRATRDLVQQISKMDDSHKIDFLTKRSSELLADMRRMDKENQKNKKRGDILQKERDMNRTELSKTVGLKEKLEKLCRELQRDNNKMKNENKELQAIQKRNALSWDEKYANLLSKLEGYQEDKDTPRKQVVDMEMEELFRVRFKSFIEQYELRELHFHSQMRTKEIELQYHLSRFDREKKAAEAELAKMRQLQTQVQTLSKSETQLREELNLYIDRLGEACNVKEALDQRDDIVARQRKEMQDQSKKCKRLEKDNEALRRQKEATAANIIRMAEERQDWKNKMDTAERKTEKLMSIIQQMQQQGRKVPSAMASTLESYKNDEDPVEDEEESDYSEEVDEEGEGSDPDDTEEETPSQAQAQPPQPPPTANRETVMRGFDALQAPIDIDWNDCDAVRESLLSSTLFLQANPMLGDFLDLTLDRAFSGRDPAQLTAAEREAFWNQLATSYHPDGRRRS</sequence>
<comment type="caution">
    <text evidence="4">The sequence shown here is derived from an EMBL/GenBank/DDBJ whole genome shotgun (WGS) entry which is preliminary data.</text>
</comment>
<organism evidence="4 5">
    <name type="scientific">Cordyceps javanica</name>
    <dbReference type="NCBI Taxonomy" id="43265"/>
    <lineage>
        <taxon>Eukaryota</taxon>
        <taxon>Fungi</taxon>
        <taxon>Dikarya</taxon>
        <taxon>Ascomycota</taxon>
        <taxon>Pezizomycotina</taxon>
        <taxon>Sordariomycetes</taxon>
        <taxon>Hypocreomycetidae</taxon>
        <taxon>Hypocreales</taxon>
        <taxon>Cordycipitaceae</taxon>
        <taxon>Cordyceps</taxon>
    </lineage>
</organism>
<evidence type="ECO:0000256" key="1">
    <source>
        <dbReference type="ARBA" id="ARBA00009550"/>
    </source>
</evidence>
<dbReference type="OrthoDB" id="425555at2759"/>
<feature type="coiled-coil region" evidence="2">
    <location>
        <begin position="240"/>
        <end position="277"/>
    </location>
</feature>
<protein>
    <submittedName>
        <fullName evidence="4">Alpha-taxilin</fullName>
    </submittedName>
</protein>